<dbReference type="SUPFAM" id="SSF56801">
    <property type="entry name" value="Acetyl-CoA synthetase-like"/>
    <property type="match status" value="1"/>
</dbReference>
<accession>A0A5C5XWJ1</accession>
<dbReference type="Pfam" id="PF00501">
    <property type="entry name" value="AMP-binding"/>
    <property type="match status" value="1"/>
</dbReference>
<keyword evidence="4" id="KW-1185">Reference proteome</keyword>
<evidence type="ECO:0000256" key="1">
    <source>
        <dbReference type="SAM" id="MobiDB-lite"/>
    </source>
</evidence>
<dbReference type="InterPro" id="IPR000873">
    <property type="entry name" value="AMP-dep_synth/lig_dom"/>
</dbReference>
<proteinExistence type="predicted"/>
<dbReference type="AlphaFoldDB" id="A0A5C5XWJ1"/>
<dbReference type="OrthoDB" id="9799237at2"/>
<organism evidence="3 4">
    <name type="scientific">Allorhodopirellula solitaria</name>
    <dbReference type="NCBI Taxonomy" id="2527987"/>
    <lineage>
        <taxon>Bacteria</taxon>
        <taxon>Pseudomonadati</taxon>
        <taxon>Planctomycetota</taxon>
        <taxon>Planctomycetia</taxon>
        <taxon>Pirellulales</taxon>
        <taxon>Pirellulaceae</taxon>
        <taxon>Allorhodopirellula</taxon>
    </lineage>
</organism>
<dbReference type="Gene3D" id="3.40.50.12780">
    <property type="entry name" value="N-terminal domain of ligase-like"/>
    <property type="match status" value="1"/>
</dbReference>
<dbReference type="EC" id="6.2.1.3" evidence="3"/>
<comment type="caution">
    <text evidence="3">The sequence shown here is derived from an EMBL/GenBank/DDBJ whole genome shotgun (WGS) entry which is preliminary data.</text>
</comment>
<dbReference type="InterPro" id="IPR050237">
    <property type="entry name" value="ATP-dep_AMP-bd_enzyme"/>
</dbReference>
<evidence type="ECO:0000313" key="4">
    <source>
        <dbReference type="Proteomes" id="UP000318053"/>
    </source>
</evidence>
<dbReference type="InterPro" id="IPR020845">
    <property type="entry name" value="AMP-binding_CS"/>
</dbReference>
<gene>
    <name evidence="3" type="primary">lcfB_1</name>
    <name evidence="3" type="ORF">CA85_21340</name>
</gene>
<evidence type="ECO:0000259" key="2">
    <source>
        <dbReference type="Pfam" id="PF00501"/>
    </source>
</evidence>
<dbReference type="PANTHER" id="PTHR43767">
    <property type="entry name" value="LONG-CHAIN-FATTY-ACID--COA LIGASE"/>
    <property type="match status" value="1"/>
</dbReference>
<evidence type="ECO:0000313" key="3">
    <source>
        <dbReference type="EMBL" id="TWT67284.1"/>
    </source>
</evidence>
<feature type="compositionally biased region" description="Basic and acidic residues" evidence="1">
    <location>
        <begin position="1"/>
        <end position="15"/>
    </location>
</feature>
<dbReference type="EMBL" id="SJPK01000004">
    <property type="protein sequence ID" value="TWT67284.1"/>
    <property type="molecule type" value="Genomic_DNA"/>
</dbReference>
<dbReference type="NCBIfam" id="NF006754">
    <property type="entry name" value="PRK09274.1"/>
    <property type="match status" value="1"/>
</dbReference>
<dbReference type="GO" id="GO:0004467">
    <property type="term" value="F:long-chain fatty acid-CoA ligase activity"/>
    <property type="evidence" value="ECO:0007669"/>
    <property type="project" value="UniProtKB-EC"/>
</dbReference>
<dbReference type="PROSITE" id="PS00455">
    <property type="entry name" value="AMP_BINDING"/>
    <property type="match status" value="1"/>
</dbReference>
<feature type="region of interest" description="Disordered" evidence="1">
    <location>
        <begin position="1"/>
        <end position="31"/>
    </location>
</feature>
<dbReference type="Proteomes" id="UP000318053">
    <property type="component" value="Unassembled WGS sequence"/>
</dbReference>
<protein>
    <submittedName>
        <fullName evidence="3">Long-chain-fatty-acid--CoA ligase</fullName>
        <ecNumber evidence="3">6.2.1.3</ecNumber>
    </submittedName>
</protein>
<dbReference type="CDD" id="cd05910">
    <property type="entry name" value="FACL_like_1"/>
    <property type="match status" value="1"/>
</dbReference>
<sequence>MNFAADGHEPDDASDRPTSPESSCADRIPSGLAGGNVADRLTRISRLLPGAIAIAEPAGPPAKHGHDRDYALTTFKTLDQRSTEIALGLAAWGVQPGMRLVSLVPFGAQFIELVFALMKAGVSVVLIDPGMDRKHLVNCLQEINPDGFVGIPKAQAIRTLLRHRFPSARWNVTVGRRYFWGGKTLAQIVEMGQREKTSLPEIDHEDEAAVIFTTGSTGPPKGVSYTHGTFHAQIDRIAERYNIQQGSRDLACFPLFGLFDAVMGVTTIIPDMDPTRPADVDPTKLIAAARQWEVDQAFGSPALWKTVTRWCEEHAVGRPFPTLCRVLSAGAPVPAATLASLRRFVNEDANIETPYGATEALPIASIESRQVITETGPAANKGKGVCVGTRFTGVQWRVIEIDDDEIRELSDCTELPPGKIGELLVTGPMVTREYVTRRDQNRLHKVHDGDTVWHRMGDVGYLDADDRFWFCGRKGHRVLTTDRTFFTVPCEAVFNVHDEVEKCALVGRGRAGQQTPVIVVQPTDLAVAQDPVRRDQLIERLQQVATRNPLTQRITEFVIRGTPLPVDIRHNSKIFREKLTAEVNRGE</sequence>
<dbReference type="PANTHER" id="PTHR43767:SF1">
    <property type="entry name" value="NONRIBOSOMAL PEPTIDE SYNTHASE PES1 (EUROFUNG)-RELATED"/>
    <property type="match status" value="1"/>
</dbReference>
<feature type="domain" description="AMP-dependent synthetase/ligase" evidence="2">
    <location>
        <begin position="69"/>
        <end position="434"/>
    </location>
</feature>
<dbReference type="RefSeq" id="WP_146391191.1">
    <property type="nucleotide sequence ID" value="NZ_SJPK01000004.1"/>
</dbReference>
<dbReference type="InterPro" id="IPR042099">
    <property type="entry name" value="ANL_N_sf"/>
</dbReference>
<keyword evidence="3" id="KW-0436">Ligase</keyword>
<name>A0A5C5XWJ1_9BACT</name>
<reference evidence="3 4" key="1">
    <citation type="submission" date="2019-02" db="EMBL/GenBank/DDBJ databases">
        <title>Deep-cultivation of Planctomycetes and their phenomic and genomic characterization uncovers novel biology.</title>
        <authorList>
            <person name="Wiegand S."/>
            <person name="Jogler M."/>
            <person name="Boedeker C."/>
            <person name="Pinto D."/>
            <person name="Vollmers J."/>
            <person name="Rivas-Marin E."/>
            <person name="Kohn T."/>
            <person name="Peeters S.H."/>
            <person name="Heuer A."/>
            <person name="Rast P."/>
            <person name="Oberbeckmann S."/>
            <person name="Bunk B."/>
            <person name="Jeske O."/>
            <person name="Meyerdierks A."/>
            <person name="Storesund J.E."/>
            <person name="Kallscheuer N."/>
            <person name="Luecker S."/>
            <person name="Lage O.M."/>
            <person name="Pohl T."/>
            <person name="Merkel B.J."/>
            <person name="Hornburger P."/>
            <person name="Mueller R.-W."/>
            <person name="Bruemmer F."/>
            <person name="Labrenz M."/>
            <person name="Spormann A.M."/>
            <person name="Op Den Camp H."/>
            <person name="Overmann J."/>
            <person name="Amann R."/>
            <person name="Jetten M.S.M."/>
            <person name="Mascher T."/>
            <person name="Medema M.H."/>
            <person name="Devos D.P."/>
            <person name="Kaster A.-K."/>
            <person name="Ovreas L."/>
            <person name="Rohde M."/>
            <person name="Galperin M.Y."/>
            <person name="Jogler C."/>
        </authorList>
    </citation>
    <scope>NUCLEOTIDE SEQUENCE [LARGE SCALE GENOMIC DNA]</scope>
    <source>
        <strain evidence="3 4">CA85</strain>
    </source>
</reference>